<organism evidence="1 2">
    <name type="scientific">Lysobacter brunescens</name>
    <dbReference type="NCBI Taxonomy" id="262323"/>
    <lineage>
        <taxon>Bacteria</taxon>
        <taxon>Pseudomonadati</taxon>
        <taxon>Pseudomonadota</taxon>
        <taxon>Gammaproteobacteria</taxon>
        <taxon>Lysobacterales</taxon>
        <taxon>Lysobacteraceae</taxon>
        <taxon>Lysobacter</taxon>
    </lineage>
</organism>
<protein>
    <submittedName>
        <fullName evidence="1">Uncharacterized protein</fullName>
    </submittedName>
</protein>
<sequence length="112" mass="12890">MKLPMRVELLLELRNERERVRVIQRVDQPHPELGMAHPTEDTRRADLPSHWGWDVHAVRQEPPAAIEEPLPTRTQTILSHRVPDNVRRAINGDITDASPSSRKCGIELKLKL</sequence>
<dbReference type="RefSeq" id="WP_386824586.1">
    <property type="nucleotide sequence ID" value="NZ_JBHTIF010000002.1"/>
</dbReference>
<gene>
    <name evidence="1" type="ORF">ACFQ0E_13410</name>
</gene>
<dbReference type="EMBL" id="JBHTIF010000002">
    <property type="protein sequence ID" value="MFD0726593.1"/>
    <property type="molecule type" value="Genomic_DNA"/>
</dbReference>
<comment type="caution">
    <text evidence="1">The sequence shown here is derived from an EMBL/GenBank/DDBJ whole genome shotgun (WGS) entry which is preliminary data.</text>
</comment>
<dbReference type="Proteomes" id="UP001597110">
    <property type="component" value="Unassembled WGS sequence"/>
</dbReference>
<accession>A0ABW2YI61</accession>
<evidence type="ECO:0000313" key="1">
    <source>
        <dbReference type="EMBL" id="MFD0726593.1"/>
    </source>
</evidence>
<evidence type="ECO:0000313" key="2">
    <source>
        <dbReference type="Proteomes" id="UP001597110"/>
    </source>
</evidence>
<name>A0ABW2YI61_9GAMM</name>
<keyword evidence="2" id="KW-1185">Reference proteome</keyword>
<proteinExistence type="predicted"/>
<reference evidence="2" key="1">
    <citation type="journal article" date="2019" name="Int. J. Syst. Evol. Microbiol.">
        <title>The Global Catalogue of Microorganisms (GCM) 10K type strain sequencing project: providing services to taxonomists for standard genome sequencing and annotation.</title>
        <authorList>
            <consortium name="The Broad Institute Genomics Platform"/>
            <consortium name="The Broad Institute Genome Sequencing Center for Infectious Disease"/>
            <person name="Wu L."/>
            <person name="Ma J."/>
        </authorList>
    </citation>
    <scope>NUCLEOTIDE SEQUENCE [LARGE SCALE GENOMIC DNA]</scope>
    <source>
        <strain evidence="2">CCUG 55585</strain>
    </source>
</reference>